<evidence type="ECO:0000256" key="7">
    <source>
        <dbReference type="ARBA" id="ARBA00022840"/>
    </source>
</evidence>
<dbReference type="SUPFAM" id="SSF53633">
    <property type="entry name" value="Carbamate kinase-like"/>
    <property type="match status" value="1"/>
</dbReference>
<evidence type="ECO:0000313" key="10">
    <source>
        <dbReference type="EMBL" id="CBX30076.1"/>
    </source>
</evidence>
<dbReference type="InterPro" id="IPR036974">
    <property type="entry name" value="PUA_sf"/>
</dbReference>
<evidence type="ECO:0000256" key="5">
    <source>
        <dbReference type="ARBA" id="ARBA00022741"/>
    </source>
</evidence>
<dbReference type="PROSITE" id="PS00902">
    <property type="entry name" value="GLUTAMATE_5_KINASE"/>
    <property type="match status" value="1"/>
</dbReference>
<dbReference type="InterPro" id="IPR002478">
    <property type="entry name" value="PUA"/>
</dbReference>
<dbReference type="Gene3D" id="3.40.1160.10">
    <property type="entry name" value="Acetylglutamate kinase-like"/>
    <property type="match status" value="1"/>
</dbReference>
<dbReference type="InterPro" id="IPR001057">
    <property type="entry name" value="Glu/AcGlu_kinase"/>
</dbReference>
<feature type="binding site" evidence="8">
    <location>
        <begin position="237"/>
        <end position="243"/>
    </location>
    <ligand>
        <name>ATP</name>
        <dbReference type="ChEBI" id="CHEBI:30616"/>
    </ligand>
</feature>
<dbReference type="PANTHER" id="PTHR43654">
    <property type="entry name" value="GLUTAMATE 5-KINASE"/>
    <property type="match status" value="1"/>
</dbReference>
<dbReference type="UniPathway" id="UPA00098">
    <property type="reaction ID" value="UER00359"/>
</dbReference>
<dbReference type="InterPro" id="IPR015947">
    <property type="entry name" value="PUA-like_sf"/>
</dbReference>
<dbReference type="InterPro" id="IPR005715">
    <property type="entry name" value="Glu_5kinase/COase_Synthase"/>
</dbReference>
<keyword evidence="3 8" id="KW-0641">Proline biosynthesis</keyword>
<dbReference type="FunFam" id="3.40.1160.10:FF:000018">
    <property type="entry name" value="Glutamate 5-kinase"/>
    <property type="match status" value="1"/>
</dbReference>
<dbReference type="GO" id="GO:0055129">
    <property type="term" value="P:L-proline biosynthetic process"/>
    <property type="evidence" value="ECO:0007669"/>
    <property type="project" value="UniProtKB-UniRule"/>
</dbReference>
<comment type="subcellular location">
    <subcellularLocation>
        <location evidence="8">Cytoplasm</location>
    </subcellularLocation>
</comment>
<feature type="binding site" evidence="8">
    <location>
        <position position="175"/>
    </location>
    <ligand>
        <name>substrate</name>
    </ligand>
</feature>
<evidence type="ECO:0000256" key="3">
    <source>
        <dbReference type="ARBA" id="ARBA00022650"/>
    </source>
</evidence>
<dbReference type="HAMAP" id="MF_00456">
    <property type="entry name" value="ProB"/>
    <property type="match status" value="1"/>
</dbReference>
<comment type="similarity">
    <text evidence="8">Belongs to the glutamate 5-kinase family.</text>
</comment>
<keyword evidence="6 8" id="KW-0418">Kinase</keyword>
<evidence type="ECO:0000256" key="2">
    <source>
        <dbReference type="ARBA" id="ARBA00022605"/>
    </source>
</evidence>
<dbReference type="InterPro" id="IPR011529">
    <property type="entry name" value="Glu_5kinase"/>
</dbReference>
<keyword evidence="7 8" id="KW-0067">ATP-binding</keyword>
<dbReference type="AlphaFoldDB" id="E1YHF7"/>
<sequence>MASKNSNKTFCCYYKNISYMKADEKLMIASSKRVVIKIGSNVLTQDNGLNLNVIGSISRQISMLMDKKIEVILVSSGAMASGIKKIGLSKRPDEIPKRQAVAAVGQAGLIMEYEKAFERFDKKVAQILLTSDDLSNRKRYLNARNTIYTLLSWKVVPVINENDTVAIEEIKFGDNDNLAAMIALLLDADILITLTDIEGLYDKDPRNNPEASLIPTVESISKNLEKLAGGIAGPLGTGGMLTKIMAAKKVTAAGIPMIIAKGEKPDILTRLFAGEKHGTFFVPKKGRLSRKKCWIGYSLKPQGAVIIDDGAVSAIINEGKSLLPGGVIGVEGEFKEGAPVEFCNSNNEVIGMGLVNYSSADIIKIMGLKTSRIKEKLGHKPYDEIIHRDNLALTAECR</sequence>
<keyword evidence="2 8" id="KW-0028">Amino-acid biosynthesis</keyword>
<feature type="binding site" evidence="8">
    <location>
        <begin position="195"/>
        <end position="196"/>
    </location>
    <ligand>
        <name>ATP</name>
        <dbReference type="ChEBI" id="CHEBI:30616"/>
    </ligand>
</feature>
<evidence type="ECO:0000259" key="9">
    <source>
        <dbReference type="SMART" id="SM00359"/>
    </source>
</evidence>
<keyword evidence="1 8" id="KW-0963">Cytoplasm</keyword>
<dbReference type="NCBIfam" id="TIGR01027">
    <property type="entry name" value="proB"/>
    <property type="match status" value="1"/>
</dbReference>
<dbReference type="GO" id="GO:0005829">
    <property type="term" value="C:cytosol"/>
    <property type="evidence" value="ECO:0007669"/>
    <property type="project" value="TreeGrafter"/>
</dbReference>
<dbReference type="Pfam" id="PF00696">
    <property type="entry name" value="AA_kinase"/>
    <property type="match status" value="1"/>
</dbReference>
<evidence type="ECO:0000256" key="4">
    <source>
        <dbReference type="ARBA" id="ARBA00022679"/>
    </source>
</evidence>
<dbReference type="GO" id="GO:0005524">
    <property type="term" value="F:ATP binding"/>
    <property type="evidence" value="ECO:0007669"/>
    <property type="project" value="UniProtKB-KW"/>
</dbReference>
<dbReference type="PRINTS" id="PR00474">
    <property type="entry name" value="GLU5KINASE"/>
</dbReference>
<dbReference type="GO" id="GO:0004349">
    <property type="term" value="F:glutamate 5-kinase activity"/>
    <property type="evidence" value="ECO:0007669"/>
    <property type="project" value="UniProtKB-UniRule"/>
</dbReference>
<evidence type="ECO:0000256" key="8">
    <source>
        <dbReference type="HAMAP-Rule" id="MF_00456"/>
    </source>
</evidence>
<dbReference type="EMBL" id="FR695874">
    <property type="protein sequence ID" value="CBX30076.1"/>
    <property type="molecule type" value="Genomic_DNA"/>
</dbReference>
<protein>
    <recommendedName>
        <fullName evidence="8">Glutamate 5-kinase</fullName>
        <ecNumber evidence="8">2.7.2.11</ecNumber>
    </recommendedName>
    <alternativeName>
        <fullName evidence="8">Gamma-glutamyl kinase</fullName>
        <shortName evidence="8">GK</shortName>
    </alternativeName>
</protein>
<dbReference type="Pfam" id="PF01472">
    <property type="entry name" value="PUA"/>
    <property type="match status" value="1"/>
</dbReference>
<dbReference type="PROSITE" id="PS50890">
    <property type="entry name" value="PUA"/>
    <property type="match status" value="1"/>
</dbReference>
<dbReference type="SUPFAM" id="SSF88697">
    <property type="entry name" value="PUA domain-like"/>
    <property type="match status" value="1"/>
</dbReference>
<feature type="domain" description="PUA" evidence="9">
    <location>
        <begin position="303"/>
        <end position="378"/>
    </location>
</feature>
<dbReference type="PIRSF" id="PIRSF000729">
    <property type="entry name" value="GK"/>
    <property type="match status" value="1"/>
</dbReference>
<accession>E1YHF7</accession>
<evidence type="ECO:0000256" key="6">
    <source>
        <dbReference type="ARBA" id="ARBA00022777"/>
    </source>
</evidence>
<dbReference type="InterPro" id="IPR019797">
    <property type="entry name" value="Glutamate_5-kinase_CS"/>
</dbReference>
<dbReference type="InterPro" id="IPR001048">
    <property type="entry name" value="Asp/Glu/Uridylate_kinase"/>
</dbReference>
<dbReference type="Gene3D" id="2.30.130.10">
    <property type="entry name" value="PUA domain"/>
    <property type="match status" value="1"/>
</dbReference>
<organism evidence="10">
    <name type="scientific">uncultured Desulfobacterium sp</name>
    <dbReference type="NCBI Taxonomy" id="201089"/>
    <lineage>
        <taxon>Bacteria</taxon>
        <taxon>Pseudomonadati</taxon>
        <taxon>Thermodesulfobacteriota</taxon>
        <taxon>Desulfobacteria</taxon>
        <taxon>Desulfobacterales</taxon>
        <taxon>Desulfobacteriaceae</taxon>
        <taxon>Desulfobacterium</taxon>
        <taxon>environmental samples</taxon>
    </lineage>
</organism>
<gene>
    <name evidence="8" type="primary">proB</name>
    <name evidence="10" type="ORF">N47_D28850</name>
</gene>
<dbReference type="EC" id="2.7.2.11" evidence="8"/>
<name>E1YHF7_9BACT</name>
<dbReference type="PANTHER" id="PTHR43654:SF1">
    <property type="entry name" value="ISOPENTENYL PHOSPHATE KINASE"/>
    <property type="match status" value="1"/>
</dbReference>
<feature type="binding site" evidence="8">
    <location>
        <position position="76"/>
    </location>
    <ligand>
        <name>substrate</name>
    </ligand>
</feature>
<proteinExistence type="inferred from homology"/>
<reference evidence="10" key="1">
    <citation type="journal article" date="2011" name="Environ. Microbiol.">
        <title>Genomic insights into the metabolic potential of the polycyclic aromatic hydrocarbon degrading sulfate-reducing Deltaproteobacterium N47.</title>
        <authorList>
            <person name="Bergmann F."/>
            <person name="Selesi D."/>
            <person name="Weinmaier T."/>
            <person name="Tischler P."/>
            <person name="Rattei T."/>
            <person name="Meckenstock R.U."/>
        </authorList>
    </citation>
    <scope>NUCLEOTIDE SEQUENCE</scope>
</reference>
<dbReference type="CDD" id="cd21157">
    <property type="entry name" value="PUA_G5K"/>
    <property type="match status" value="1"/>
</dbReference>
<comment type="pathway">
    <text evidence="8">Amino-acid biosynthesis; L-proline biosynthesis; L-glutamate 5-semialdehyde from L-glutamate: step 1/2.</text>
</comment>
<comment type="catalytic activity">
    <reaction evidence="8">
        <text>L-glutamate + ATP = L-glutamyl 5-phosphate + ADP</text>
        <dbReference type="Rhea" id="RHEA:14877"/>
        <dbReference type="ChEBI" id="CHEBI:29985"/>
        <dbReference type="ChEBI" id="CHEBI:30616"/>
        <dbReference type="ChEBI" id="CHEBI:58274"/>
        <dbReference type="ChEBI" id="CHEBI:456216"/>
        <dbReference type="EC" id="2.7.2.11"/>
    </reaction>
</comment>
<keyword evidence="5 8" id="KW-0547">Nucleotide-binding</keyword>
<keyword evidence="4 8" id="KW-0808">Transferase</keyword>
<dbReference type="SMART" id="SM00359">
    <property type="entry name" value="PUA"/>
    <property type="match status" value="1"/>
</dbReference>
<dbReference type="InterPro" id="IPR041739">
    <property type="entry name" value="G5K_ProB"/>
</dbReference>
<feature type="binding site" evidence="8">
    <location>
        <position position="163"/>
    </location>
    <ligand>
        <name>substrate</name>
    </ligand>
</feature>
<dbReference type="GO" id="GO:0003723">
    <property type="term" value="F:RNA binding"/>
    <property type="evidence" value="ECO:0007669"/>
    <property type="project" value="InterPro"/>
</dbReference>
<feature type="binding site" evidence="8">
    <location>
        <position position="37"/>
    </location>
    <ligand>
        <name>ATP</name>
        <dbReference type="ChEBI" id="CHEBI:30616"/>
    </ligand>
</feature>
<evidence type="ECO:0000256" key="1">
    <source>
        <dbReference type="ARBA" id="ARBA00022490"/>
    </source>
</evidence>
<dbReference type="InterPro" id="IPR036393">
    <property type="entry name" value="AceGlu_kinase-like_sf"/>
</dbReference>
<dbReference type="CDD" id="cd04242">
    <property type="entry name" value="AAK_G5K_ProB"/>
    <property type="match status" value="1"/>
</dbReference>
<comment type="function">
    <text evidence="8">Catalyzes the transfer of a phosphate group to glutamate to form L-glutamate 5-phosphate.</text>
</comment>